<evidence type="ECO:0000256" key="4">
    <source>
        <dbReference type="ARBA" id="ARBA00007096"/>
    </source>
</evidence>
<evidence type="ECO:0000256" key="9">
    <source>
        <dbReference type="ARBA" id="ARBA00023242"/>
    </source>
</evidence>
<gene>
    <name evidence="11" type="primary">YAE1</name>
    <name evidence="11" type="ORF">H2201_006973</name>
</gene>
<evidence type="ECO:0000256" key="6">
    <source>
        <dbReference type="ARBA" id="ARBA00017286"/>
    </source>
</evidence>
<organism evidence="11 12">
    <name type="scientific">Coniosporium apollinis</name>
    <dbReference type="NCBI Taxonomy" id="61459"/>
    <lineage>
        <taxon>Eukaryota</taxon>
        <taxon>Fungi</taxon>
        <taxon>Dikarya</taxon>
        <taxon>Ascomycota</taxon>
        <taxon>Pezizomycotina</taxon>
        <taxon>Dothideomycetes</taxon>
        <taxon>Dothideomycetes incertae sedis</taxon>
        <taxon>Coniosporium</taxon>
    </lineage>
</organism>
<evidence type="ECO:0000256" key="5">
    <source>
        <dbReference type="ARBA" id="ARBA00011427"/>
    </source>
</evidence>
<evidence type="ECO:0000256" key="1">
    <source>
        <dbReference type="ARBA" id="ARBA00003836"/>
    </source>
</evidence>
<evidence type="ECO:0000256" key="2">
    <source>
        <dbReference type="ARBA" id="ARBA00004123"/>
    </source>
</evidence>
<dbReference type="Proteomes" id="UP001172684">
    <property type="component" value="Unassembled WGS sequence"/>
</dbReference>
<keyword evidence="12" id="KW-1185">Reference proteome</keyword>
<comment type="subunit">
    <text evidence="5">May form a complex with LTO1.</text>
</comment>
<comment type="function">
    <text evidence="1">The complex LTO1:YAE1 may function as a target specific adapter that probably recruits apo-RPLI1 to the cytosolic iron-sulfur protein assembly (CIA) complex machinery. May be required for biogenesis of the large ribosomal subunit and initiation of translation.</text>
</comment>
<dbReference type="EMBL" id="JAPDRL010000066">
    <property type="protein sequence ID" value="KAJ9660392.1"/>
    <property type="molecule type" value="Genomic_DNA"/>
</dbReference>
<dbReference type="InterPro" id="IPR038881">
    <property type="entry name" value="Yae1-like"/>
</dbReference>
<dbReference type="InterPro" id="IPR019191">
    <property type="entry name" value="Essential_protein_Yae1_N"/>
</dbReference>
<dbReference type="Pfam" id="PF09811">
    <property type="entry name" value="Yae1_N"/>
    <property type="match status" value="1"/>
</dbReference>
<reference evidence="11" key="1">
    <citation type="submission" date="2022-10" db="EMBL/GenBank/DDBJ databases">
        <title>Culturing micro-colonial fungi from biological soil crusts in the Mojave desert and describing Neophaeococcomyces mojavensis, and introducing the new genera and species Taxawa tesnikishii.</title>
        <authorList>
            <person name="Kurbessoian T."/>
            <person name="Stajich J.E."/>
        </authorList>
    </citation>
    <scope>NUCLEOTIDE SEQUENCE</scope>
    <source>
        <strain evidence="11">TK_1</strain>
    </source>
</reference>
<protein>
    <recommendedName>
        <fullName evidence="7">Protein YAE1</fullName>
    </recommendedName>
    <alternativeName>
        <fullName evidence="6">Protein yae1</fullName>
    </alternativeName>
</protein>
<accession>A0ABQ9NKE4</accession>
<evidence type="ECO:0000313" key="12">
    <source>
        <dbReference type="Proteomes" id="UP001172684"/>
    </source>
</evidence>
<keyword evidence="8" id="KW-0963">Cytoplasm</keyword>
<keyword evidence="9" id="KW-0539">Nucleus</keyword>
<sequence>MLLPREQPLVGGHTTTSLDHDFIEEQPTSNNHFDDIFGSSPEASPTLHAFESVPTPQAQVSDIPALRRAHVTSGYRDGIAASKSQCVQEGFDEGFALGAVIGSKVGWILGVLEGLVIALNSACHEKPPIPGNPTVGAEDGVSRAALDADNPQEIHTRFREAAVLLKDARRELQTTSIFSQQYFAEDGIWQFELPLQPDQSTDDITFPEVAAAHPLVKRWSDTVESLARDWKINLSVFD</sequence>
<evidence type="ECO:0000259" key="10">
    <source>
        <dbReference type="Pfam" id="PF09811"/>
    </source>
</evidence>
<comment type="caution">
    <text evidence="11">The sequence shown here is derived from an EMBL/GenBank/DDBJ whole genome shotgun (WGS) entry which is preliminary data.</text>
</comment>
<proteinExistence type="inferred from homology"/>
<evidence type="ECO:0000256" key="8">
    <source>
        <dbReference type="ARBA" id="ARBA00022490"/>
    </source>
</evidence>
<name>A0ABQ9NKE4_9PEZI</name>
<evidence type="ECO:0000256" key="7">
    <source>
        <dbReference type="ARBA" id="ARBA00018400"/>
    </source>
</evidence>
<comment type="similarity">
    <text evidence="4">Belongs to the YAE1 family.</text>
</comment>
<comment type="subcellular location">
    <subcellularLocation>
        <location evidence="3">Cytoplasm</location>
    </subcellularLocation>
    <subcellularLocation>
        <location evidence="2">Nucleus</location>
    </subcellularLocation>
</comment>
<dbReference type="PANTHER" id="PTHR18829">
    <property type="entry name" value="PROTEIN YAE1 HOMOLOG"/>
    <property type="match status" value="1"/>
</dbReference>
<evidence type="ECO:0000313" key="11">
    <source>
        <dbReference type="EMBL" id="KAJ9660392.1"/>
    </source>
</evidence>
<dbReference type="PANTHER" id="PTHR18829:SF0">
    <property type="entry name" value="PROTEIN YAE1 HOMOLOG"/>
    <property type="match status" value="1"/>
</dbReference>
<feature type="domain" description="Essential protein Yae1 N-terminal" evidence="10">
    <location>
        <begin position="74"/>
        <end position="112"/>
    </location>
</feature>
<evidence type="ECO:0000256" key="3">
    <source>
        <dbReference type="ARBA" id="ARBA00004496"/>
    </source>
</evidence>